<evidence type="ECO:0000313" key="2">
    <source>
        <dbReference type="Proteomes" id="UP000095280"/>
    </source>
</evidence>
<feature type="compositionally biased region" description="Polar residues" evidence="1">
    <location>
        <begin position="36"/>
        <end position="47"/>
    </location>
</feature>
<accession>A0A1I8F1I3</accession>
<name>A0A1I8F1I3_9PLAT</name>
<dbReference type="Proteomes" id="UP000095280">
    <property type="component" value="Unplaced"/>
</dbReference>
<feature type="region of interest" description="Disordered" evidence="1">
    <location>
        <begin position="1"/>
        <end position="47"/>
    </location>
</feature>
<keyword evidence="2" id="KW-1185">Reference proteome</keyword>
<evidence type="ECO:0000313" key="3">
    <source>
        <dbReference type="WBParaSite" id="maker-unitig_12249-snap-gene-0.2-mRNA-1"/>
    </source>
</evidence>
<evidence type="ECO:0000256" key="1">
    <source>
        <dbReference type="SAM" id="MobiDB-lite"/>
    </source>
</evidence>
<dbReference type="WBParaSite" id="maker-unitig_12249-snap-gene-0.2-mRNA-1">
    <property type="protein sequence ID" value="maker-unitig_12249-snap-gene-0.2-mRNA-1"/>
    <property type="gene ID" value="maker-unitig_12249-snap-gene-0.2"/>
</dbReference>
<organism evidence="2 3">
    <name type="scientific">Macrostomum lignano</name>
    <dbReference type="NCBI Taxonomy" id="282301"/>
    <lineage>
        <taxon>Eukaryota</taxon>
        <taxon>Metazoa</taxon>
        <taxon>Spiralia</taxon>
        <taxon>Lophotrochozoa</taxon>
        <taxon>Platyhelminthes</taxon>
        <taxon>Rhabditophora</taxon>
        <taxon>Macrostomorpha</taxon>
        <taxon>Macrostomida</taxon>
        <taxon>Macrostomidae</taxon>
        <taxon>Macrostomum</taxon>
    </lineage>
</organism>
<protein>
    <submittedName>
        <fullName evidence="3">Uncharacterized protein</fullName>
    </submittedName>
</protein>
<sequence>MRRGLLPPVSNRRGPPVGLQQPDNCSASNGPELESSDGQHMGNNVNKNDTSFEEVELSAVLSTCFMEMTEVHMSTDQNDGSEIIAPSRTDKPFSCYIYASMGCRRHWMASLGHVSSVTEDEKDELTFDCRTAAAAAAAAAAASISASETNSVTTTIDDTNNCLTLWFSYQPDRVPDREPSTLLVFKLARLANNLRRIMYSRSSTRNRGSTLSKTSENRSEDSRGSVNWVHIWTSILPR</sequence>
<reference evidence="3" key="1">
    <citation type="submission" date="2016-11" db="UniProtKB">
        <authorList>
            <consortium name="WormBaseParasite"/>
        </authorList>
    </citation>
    <scope>IDENTIFICATION</scope>
</reference>
<proteinExistence type="predicted"/>
<dbReference type="AlphaFoldDB" id="A0A1I8F1I3"/>